<comment type="caution">
    <text evidence="1">The sequence shown here is derived from an EMBL/GenBank/DDBJ whole genome shotgun (WGS) entry which is preliminary data.</text>
</comment>
<gene>
    <name evidence="1" type="ORF">FHR37_005563</name>
</gene>
<sequence>MGFSVKLAPGVRVRASSRGLRTSVGPRAARVHFGSGRTGFSTGAGPVSFYTSVGGNRPSRRAPSTGASSRALAQAAKLEQAKELLAALQNILQLHHPDFPVAQPPIAPPPPEPDRDEINARHRKAALAGIGMFERKARAHAKAAAEAAARAEIAAAIANNQRVHARYQAELDRMWQRLLNNDPEIVLGTLAEAFEDNDAAAAPVGVAGSEASIVVLVPTPAAVPERRPATTSAGNLTLKKLTKREVADFYKLMVCGYVLATVKEAFAVAPGLTHTSIVALRNEGLDAYGRPRVQAILAARFARQALHDVRWTAADATQIVGDASELLTVKQAGPSKEFVPLDLDSEPDIAKVVQAVDVSDLLS</sequence>
<proteinExistence type="predicted"/>
<evidence type="ECO:0000313" key="1">
    <source>
        <dbReference type="EMBL" id="NYH86712.1"/>
    </source>
</evidence>
<dbReference type="EMBL" id="JACBZA010000001">
    <property type="protein sequence ID" value="NYH86712.1"/>
    <property type="molecule type" value="Genomic_DNA"/>
</dbReference>
<dbReference type="Proteomes" id="UP000533017">
    <property type="component" value="Unassembled WGS sequence"/>
</dbReference>
<accession>A0ABX2SEM9</accession>
<evidence type="ECO:0000313" key="2">
    <source>
        <dbReference type="Proteomes" id="UP000533017"/>
    </source>
</evidence>
<reference evidence="1 2" key="1">
    <citation type="submission" date="2020-07" db="EMBL/GenBank/DDBJ databases">
        <title>Sequencing the genomes of 1000 actinobacteria strains.</title>
        <authorList>
            <person name="Klenk H.-P."/>
        </authorList>
    </citation>
    <scope>NUCLEOTIDE SEQUENCE [LARGE SCALE GENOMIC DNA]</scope>
    <source>
        <strain evidence="1 2">DSM 45117</strain>
    </source>
</reference>
<name>A0ABX2SEM9_9ACTN</name>
<organism evidence="1 2">
    <name type="scientific">Actinopolymorpha cephalotaxi</name>
    <dbReference type="NCBI Taxonomy" id="504797"/>
    <lineage>
        <taxon>Bacteria</taxon>
        <taxon>Bacillati</taxon>
        <taxon>Actinomycetota</taxon>
        <taxon>Actinomycetes</taxon>
        <taxon>Propionibacteriales</taxon>
        <taxon>Actinopolymorphaceae</taxon>
        <taxon>Actinopolymorpha</taxon>
    </lineage>
</organism>
<keyword evidence="2" id="KW-1185">Reference proteome</keyword>
<dbReference type="RefSeq" id="WP_139239008.1">
    <property type="nucleotide sequence ID" value="NZ_FOOI01000008.1"/>
</dbReference>
<protein>
    <submittedName>
        <fullName evidence="1">Coiled-coil protein SlyX</fullName>
    </submittedName>
</protein>